<dbReference type="GO" id="GO:0016020">
    <property type="term" value="C:membrane"/>
    <property type="evidence" value="ECO:0007669"/>
    <property type="project" value="UniProtKB-SubCell"/>
</dbReference>
<gene>
    <name evidence="6" type="ORF">HJG63_019427</name>
</gene>
<dbReference type="Pfam" id="PF03619">
    <property type="entry name" value="Solute_trans_a"/>
    <property type="match status" value="1"/>
</dbReference>
<evidence type="ECO:0000313" key="6">
    <source>
        <dbReference type="EMBL" id="KAF6449181.1"/>
    </source>
</evidence>
<dbReference type="AlphaFoldDB" id="A0A7J8FNN6"/>
<feature type="transmembrane region" description="Helical" evidence="5">
    <location>
        <begin position="74"/>
        <end position="94"/>
    </location>
</feature>
<keyword evidence="4 5" id="KW-0472">Membrane</keyword>
<comment type="subcellular location">
    <subcellularLocation>
        <location evidence="1">Membrane</location>
        <topology evidence="1">Multi-pass membrane protein</topology>
    </subcellularLocation>
</comment>
<dbReference type="SMART" id="SM01417">
    <property type="entry name" value="Solute_trans_a"/>
    <property type="match status" value="1"/>
</dbReference>
<evidence type="ECO:0000256" key="4">
    <source>
        <dbReference type="ARBA" id="ARBA00023136"/>
    </source>
</evidence>
<organism evidence="6 7">
    <name type="scientific">Rousettus aegyptiacus</name>
    <name type="common">Egyptian fruit bat</name>
    <name type="synonym">Pteropus aegyptiacus</name>
    <dbReference type="NCBI Taxonomy" id="9407"/>
    <lineage>
        <taxon>Eukaryota</taxon>
        <taxon>Metazoa</taxon>
        <taxon>Chordata</taxon>
        <taxon>Craniata</taxon>
        <taxon>Vertebrata</taxon>
        <taxon>Euteleostomi</taxon>
        <taxon>Mammalia</taxon>
        <taxon>Eutheria</taxon>
        <taxon>Laurasiatheria</taxon>
        <taxon>Chiroptera</taxon>
        <taxon>Yinpterochiroptera</taxon>
        <taxon>Pteropodoidea</taxon>
        <taxon>Pteropodidae</taxon>
        <taxon>Rousettinae</taxon>
        <taxon>Rousettus</taxon>
    </lineage>
</organism>
<feature type="transmembrane region" description="Helical" evidence="5">
    <location>
        <begin position="114"/>
        <end position="135"/>
    </location>
</feature>
<comment type="caution">
    <text evidence="6">The sequence shown here is derived from an EMBL/GenBank/DDBJ whole genome shotgun (WGS) entry which is preliminary data.</text>
</comment>
<feature type="transmembrane region" description="Helical" evidence="5">
    <location>
        <begin position="41"/>
        <end position="62"/>
    </location>
</feature>
<dbReference type="EMBL" id="JACASE010000007">
    <property type="protein sequence ID" value="KAF6449181.1"/>
    <property type="molecule type" value="Genomic_DNA"/>
</dbReference>
<evidence type="ECO:0000256" key="2">
    <source>
        <dbReference type="ARBA" id="ARBA00022692"/>
    </source>
</evidence>
<dbReference type="PANTHER" id="PTHR23423">
    <property type="entry name" value="ORGANIC SOLUTE TRANSPORTER-RELATED"/>
    <property type="match status" value="1"/>
</dbReference>
<evidence type="ECO:0000256" key="5">
    <source>
        <dbReference type="SAM" id="Phobius"/>
    </source>
</evidence>
<sequence>MTDAMGLPGTGTAGSPLLADHGGNSSQGAAPLFLTTALARGVSGIFVWTALLLTCHQIYLHLRFYTVPNEQRYVIRLLLIVPVYAFSSWLSLLLLGARQHHIYLDSVRDCYEAFVIYSFLSLCFQYLGGESTIMAEIRGKPIQPRCSSAS</sequence>
<keyword evidence="3 5" id="KW-1133">Transmembrane helix</keyword>
<keyword evidence="7" id="KW-1185">Reference proteome</keyword>
<name>A0A7J8FNN6_ROUAE</name>
<evidence type="ECO:0000256" key="1">
    <source>
        <dbReference type="ARBA" id="ARBA00004141"/>
    </source>
</evidence>
<keyword evidence="2 5" id="KW-0812">Transmembrane</keyword>
<evidence type="ECO:0000256" key="3">
    <source>
        <dbReference type="ARBA" id="ARBA00022989"/>
    </source>
</evidence>
<accession>A0A7J8FNN6</accession>
<protein>
    <submittedName>
        <fullName evidence="6">Transmembrane protein 184A</fullName>
    </submittedName>
</protein>
<evidence type="ECO:0000313" key="7">
    <source>
        <dbReference type="Proteomes" id="UP000593571"/>
    </source>
</evidence>
<proteinExistence type="predicted"/>
<dbReference type="Proteomes" id="UP000593571">
    <property type="component" value="Unassembled WGS sequence"/>
</dbReference>
<dbReference type="InterPro" id="IPR005178">
    <property type="entry name" value="Ostalpha/TMEM184C"/>
</dbReference>
<reference evidence="6 7" key="1">
    <citation type="journal article" date="2020" name="Nature">
        <title>Six reference-quality genomes reveal evolution of bat adaptations.</title>
        <authorList>
            <person name="Jebb D."/>
            <person name="Huang Z."/>
            <person name="Pippel M."/>
            <person name="Hughes G.M."/>
            <person name="Lavrichenko K."/>
            <person name="Devanna P."/>
            <person name="Winkler S."/>
            <person name="Jermiin L.S."/>
            <person name="Skirmuntt E.C."/>
            <person name="Katzourakis A."/>
            <person name="Burkitt-Gray L."/>
            <person name="Ray D.A."/>
            <person name="Sullivan K.A.M."/>
            <person name="Roscito J.G."/>
            <person name="Kirilenko B.M."/>
            <person name="Davalos L.M."/>
            <person name="Corthals A.P."/>
            <person name="Power M.L."/>
            <person name="Jones G."/>
            <person name="Ransome R.D."/>
            <person name="Dechmann D.K.N."/>
            <person name="Locatelli A.G."/>
            <person name="Puechmaille S.J."/>
            <person name="Fedrigo O."/>
            <person name="Jarvis E.D."/>
            <person name="Hiller M."/>
            <person name="Vernes S.C."/>
            <person name="Myers E.W."/>
            <person name="Teeling E.C."/>
        </authorList>
    </citation>
    <scope>NUCLEOTIDE SEQUENCE [LARGE SCALE GENOMIC DNA]</scope>
    <source>
        <strain evidence="6">MRouAeg1</strain>
        <tissue evidence="6">Muscle</tissue>
    </source>
</reference>